<dbReference type="Proteomes" id="UP001459277">
    <property type="component" value="Unassembled WGS sequence"/>
</dbReference>
<dbReference type="Pfam" id="PF00290">
    <property type="entry name" value="Trp_syntA"/>
    <property type="match status" value="1"/>
</dbReference>
<dbReference type="AlphaFoldDB" id="A0AAW2BFT4"/>
<dbReference type="PANTHER" id="PTHR43406:SF1">
    <property type="entry name" value="TRYPTOPHAN SYNTHASE ALPHA CHAIN, CHLOROPLASTIC"/>
    <property type="match status" value="1"/>
</dbReference>
<dbReference type="InterPro" id="IPR011060">
    <property type="entry name" value="RibuloseP-bd_barrel"/>
</dbReference>
<dbReference type="EMBL" id="JAZDWU010000012">
    <property type="protein sequence ID" value="KAK9982965.1"/>
    <property type="molecule type" value="Genomic_DNA"/>
</dbReference>
<dbReference type="InterPro" id="IPR013785">
    <property type="entry name" value="Aldolase_TIM"/>
</dbReference>
<comment type="pathway">
    <text evidence="1">Amino-acid biosynthesis; L-tryptophan biosynthesis; L-tryptophan from chorismate: step 5/5.</text>
</comment>
<proteinExistence type="predicted"/>
<evidence type="ECO:0000313" key="10">
    <source>
        <dbReference type="Proteomes" id="UP001459277"/>
    </source>
</evidence>
<comment type="subunit">
    <text evidence="2">Tetramer of two alpha and two beta chains.</text>
</comment>
<keyword evidence="10" id="KW-1185">Reference proteome</keyword>
<reference evidence="9 10" key="1">
    <citation type="submission" date="2024-01" db="EMBL/GenBank/DDBJ databases">
        <title>A telomere-to-telomere, gap-free genome of sweet tea (Lithocarpus litseifolius).</title>
        <authorList>
            <person name="Zhou J."/>
        </authorList>
    </citation>
    <scope>NUCLEOTIDE SEQUENCE [LARGE SCALE GENOMIC DNA]</scope>
    <source>
        <strain evidence="9">Zhou-2022a</strain>
        <tissue evidence="9">Leaf</tissue>
    </source>
</reference>
<accession>A0AAW2BFT4</accession>
<comment type="caution">
    <text evidence="9">The sequence shown here is derived from an EMBL/GenBank/DDBJ whole genome shotgun (WGS) entry which is preliminary data.</text>
</comment>
<gene>
    <name evidence="9" type="ORF">SO802_032490</name>
</gene>
<keyword evidence="7" id="KW-0456">Lyase</keyword>
<evidence type="ECO:0000256" key="2">
    <source>
        <dbReference type="ARBA" id="ARBA00011270"/>
    </source>
</evidence>
<dbReference type="SUPFAM" id="SSF51366">
    <property type="entry name" value="Ribulose-phoshate binding barrel"/>
    <property type="match status" value="1"/>
</dbReference>
<evidence type="ECO:0000256" key="4">
    <source>
        <dbReference type="ARBA" id="ARBA00022605"/>
    </source>
</evidence>
<dbReference type="GO" id="GO:0009507">
    <property type="term" value="C:chloroplast"/>
    <property type="evidence" value="ECO:0007669"/>
    <property type="project" value="TreeGrafter"/>
</dbReference>
<dbReference type="Gene3D" id="3.20.20.70">
    <property type="entry name" value="Aldolase class I"/>
    <property type="match status" value="1"/>
</dbReference>
<evidence type="ECO:0000256" key="3">
    <source>
        <dbReference type="ARBA" id="ARBA00012043"/>
    </source>
</evidence>
<protein>
    <recommendedName>
        <fullName evidence="3">tryptophan synthase</fullName>
        <ecNumber evidence="3">4.2.1.20</ecNumber>
    </recommendedName>
</protein>
<evidence type="ECO:0000313" key="9">
    <source>
        <dbReference type="EMBL" id="KAK9982965.1"/>
    </source>
</evidence>
<dbReference type="GO" id="GO:0004834">
    <property type="term" value="F:tryptophan synthase activity"/>
    <property type="evidence" value="ECO:0007669"/>
    <property type="project" value="UniProtKB-EC"/>
</dbReference>
<sequence>MATPPTAAVDFDNECAYYKSKPDLACAVLNEVNQQFNVVNNTQSQPLIANTNVVKHARFYIKYCLYNDHAYVNPYTMAGDSDLSTTAEALKVLDSHGSDIFELGTPHFDPLVDAPIIQVL</sequence>
<comment type="catalytic activity">
    <reaction evidence="8">
        <text>(1S,2R)-1-C-(indol-3-yl)glycerol 3-phosphate + L-serine = D-glyceraldehyde 3-phosphate + L-tryptophan + H2O</text>
        <dbReference type="Rhea" id="RHEA:10532"/>
        <dbReference type="ChEBI" id="CHEBI:15377"/>
        <dbReference type="ChEBI" id="CHEBI:33384"/>
        <dbReference type="ChEBI" id="CHEBI:57912"/>
        <dbReference type="ChEBI" id="CHEBI:58866"/>
        <dbReference type="ChEBI" id="CHEBI:59776"/>
        <dbReference type="EC" id="4.2.1.20"/>
    </reaction>
</comment>
<dbReference type="PANTHER" id="PTHR43406">
    <property type="entry name" value="TRYPTOPHAN SYNTHASE, ALPHA CHAIN"/>
    <property type="match status" value="1"/>
</dbReference>
<dbReference type="InterPro" id="IPR002028">
    <property type="entry name" value="Trp_synthase_suA"/>
</dbReference>
<name>A0AAW2BFT4_9ROSI</name>
<evidence type="ECO:0000256" key="7">
    <source>
        <dbReference type="ARBA" id="ARBA00023239"/>
    </source>
</evidence>
<keyword evidence="5" id="KW-0822">Tryptophan biosynthesis</keyword>
<keyword evidence="4" id="KW-0028">Amino-acid biosynthesis</keyword>
<dbReference type="EC" id="4.2.1.20" evidence="3"/>
<evidence type="ECO:0000256" key="8">
    <source>
        <dbReference type="ARBA" id="ARBA00049047"/>
    </source>
</evidence>
<keyword evidence="6" id="KW-0057">Aromatic amino acid biosynthesis</keyword>
<dbReference type="GO" id="GO:0005829">
    <property type="term" value="C:cytosol"/>
    <property type="evidence" value="ECO:0007669"/>
    <property type="project" value="TreeGrafter"/>
</dbReference>
<evidence type="ECO:0000256" key="1">
    <source>
        <dbReference type="ARBA" id="ARBA00004733"/>
    </source>
</evidence>
<evidence type="ECO:0000256" key="5">
    <source>
        <dbReference type="ARBA" id="ARBA00022822"/>
    </source>
</evidence>
<evidence type="ECO:0000256" key="6">
    <source>
        <dbReference type="ARBA" id="ARBA00023141"/>
    </source>
</evidence>
<organism evidence="9 10">
    <name type="scientific">Lithocarpus litseifolius</name>
    <dbReference type="NCBI Taxonomy" id="425828"/>
    <lineage>
        <taxon>Eukaryota</taxon>
        <taxon>Viridiplantae</taxon>
        <taxon>Streptophyta</taxon>
        <taxon>Embryophyta</taxon>
        <taxon>Tracheophyta</taxon>
        <taxon>Spermatophyta</taxon>
        <taxon>Magnoliopsida</taxon>
        <taxon>eudicotyledons</taxon>
        <taxon>Gunneridae</taxon>
        <taxon>Pentapetalae</taxon>
        <taxon>rosids</taxon>
        <taxon>fabids</taxon>
        <taxon>Fagales</taxon>
        <taxon>Fagaceae</taxon>
        <taxon>Lithocarpus</taxon>
    </lineage>
</organism>